<proteinExistence type="predicted"/>
<dbReference type="Gene3D" id="3.30.420.10">
    <property type="entry name" value="Ribonuclease H-like superfamily/Ribonuclease H"/>
    <property type="match status" value="1"/>
</dbReference>
<evidence type="ECO:0008006" key="3">
    <source>
        <dbReference type="Google" id="ProtNLM"/>
    </source>
</evidence>
<sequence>MVEVYAEKCPNYSTVTHWVRKFKSGFLSEMDEPREGRPTSVVTEKNVSTVEGLVKQDRRITVKQLASETRISSLKNASMQWKIPSSSPPKKAKVTQSSGKVMLSCFWDCEGIIMTDYMVMGKTITGEYYSGLLKRLRSELVRRRRGKLRNGVLLLHDNAPAHRARQAVETADQCGYEILPHPPYSPDLAPSDFCLFPNLKKSIKGRRFEDIEDAISALEEWFQAQNDTFYSQGLLKVKDRWQKCVTMQGDYLEK</sequence>
<reference evidence="1 2" key="1">
    <citation type="submission" date="2019-01" db="EMBL/GenBank/DDBJ databases">
        <title>A draft genome assembly of the solar-powered sea slug Elysia chlorotica.</title>
        <authorList>
            <person name="Cai H."/>
            <person name="Li Q."/>
            <person name="Fang X."/>
            <person name="Li J."/>
            <person name="Curtis N.E."/>
            <person name="Altenburger A."/>
            <person name="Shibata T."/>
            <person name="Feng M."/>
            <person name="Maeda T."/>
            <person name="Schwartz J.A."/>
            <person name="Shigenobu S."/>
            <person name="Lundholm N."/>
            <person name="Nishiyama T."/>
            <person name="Yang H."/>
            <person name="Hasebe M."/>
            <person name="Li S."/>
            <person name="Pierce S.K."/>
            <person name="Wang J."/>
        </authorList>
    </citation>
    <scope>NUCLEOTIDE SEQUENCE [LARGE SCALE GENOMIC DNA]</scope>
    <source>
        <strain evidence="1">EC2010</strain>
        <tissue evidence="1">Whole organism of an adult</tissue>
    </source>
</reference>
<comment type="caution">
    <text evidence="1">The sequence shown here is derived from an EMBL/GenBank/DDBJ whole genome shotgun (WGS) entry which is preliminary data.</text>
</comment>
<name>A0A433TLU2_ELYCH</name>
<dbReference type="PANTHER" id="PTHR46060">
    <property type="entry name" value="MARINER MOS1 TRANSPOSASE-LIKE PROTEIN"/>
    <property type="match status" value="1"/>
</dbReference>
<dbReference type="InterPro" id="IPR001888">
    <property type="entry name" value="Transposase_1"/>
</dbReference>
<evidence type="ECO:0000313" key="1">
    <source>
        <dbReference type="EMBL" id="RUS82553.1"/>
    </source>
</evidence>
<keyword evidence="2" id="KW-1185">Reference proteome</keyword>
<dbReference type="EMBL" id="RQTK01000281">
    <property type="protein sequence ID" value="RUS82553.1"/>
    <property type="molecule type" value="Genomic_DNA"/>
</dbReference>
<organism evidence="1 2">
    <name type="scientific">Elysia chlorotica</name>
    <name type="common">Eastern emerald elysia</name>
    <name type="synonym">Sea slug</name>
    <dbReference type="NCBI Taxonomy" id="188477"/>
    <lineage>
        <taxon>Eukaryota</taxon>
        <taxon>Metazoa</taxon>
        <taxon>Spiralia</taxon>
        <taxon>Lophotrochozoa</taxon>
        <taxon>Mollusca</taxon>
        <taxon>Gastropoda</taxon>
        <taxon>Heterobranchia</taxon>
        <taxon>Euthyneura</taxon>
        <taxon>Panpulmonata</taxon>
        <taxon>Sacoglossa</taxon>
        <taxon>Placobranchoidea</taxon>
        <taxon>Plakobranchidae</taxon>
        <taxon>Elysia</taxon>
    </lineage>
</organism>
<dbReference type="Pfam" id="PF01359">
    <property type="entry name" value="Transposase_1"/>
    <property type="match status" value="1"/>
</dbReference>
<dbReference type="InterPro" id="IPR036397">
    <property type="entry name" value="RNaseH_sf"/>
</dbReference>
<protein>
    <recommendedName>
        <fullName evidence="3">Mos1 transposase HTH domain-containing protein</fullName>
    </recommendedName>
</protein>
<dbReference type="InterPro" id="IPR052709">
    <property type="entry name" value="Transposase-MT_Hybrid"/>
</dbReference>
<dbReference type="GO" id="GO:0003676">
    <property type="term" value="F:nucleic acid binding"/>
    <property type="evidence" value="ECO:0007669"/>
    <property type="project" value="InterPro"/>
</dbReference>
<dbReference type="Proteomes" id="UP000271974">
    <property type="component" value="Unassembled WGS sequence"/>
</dbReference>
<accession>A0A433TLU2</accession>
<gene>
    <name evidence="1" type="ORF">EGW08_009683</name>
</gene>
<dbReference type="AlphaFoldDB" id="A0A433TLU2"/>
<dbReference type="STRING" id="188477.A0A433TLU2"/>
<evidence type="ECO:0000313" key="2">
    <source>
        <dbReference type="Proteomes" id="UP000271974"/>
    </source>
</evidence>
<dbReference type="OrthoDB" id="6128144at2759"/>
<dbReference type="PANTHER" id="PTHR46060:SF1">
    <property type="entry name" value="MARINER MOS1 TRANSPOSASE-LIKE PROTEIN"/>
    <property type="match status" value="1"/>
</dbReference>